<organism evidence="1">
    <name type="scientific">termite gut metagenome</name>
    <dbReference type="NCBI Taxonomy" id="433724"/>
    <lineage>
        <taxon>unclassified sequences</taxon>
        <taxon>metagenomes</taxon>
        <taxon>organismal metagenomes</taxon>
    </lineage>
</organism>
<dbReference type="EMBL" id="SNRY01005298">
    <property type="protein sequence ID" value="KAA6315314.1"/>
    <property type="molecule type" value="Genomic_DNA"/>
</dbReference>
<proteinExistence type="predicted"/>
<gene>
    <name evidence="1" type="ORF">EZS27_034210</name>
</gene>
<accession>A0A5J4Q349</accession>
<reference evidence="1" key="1">
    <citation type="submission" date="2019-03" db="EMBL/GenBank/DDBJ databases">
        <title>Single cell metagenomics reveals metabolic interactions within the superorganism composed of flagellate Streblomastix strix and complex community of Bacteroidetes bacteria on its surface.</title>
        <authorList>
            <person name="Treitli S.C."/>
            <person name="Kolisko M."/>
            <person name="Husnik F."/>
            <person name="Keeling P."/>
            <person name="Hampl V."/>
        </authorList>
    </citation>
    <scope>NUCLEOTIDE SEQUENCE</scope>
    <source>
        <strain evidence="1">STM</strain>
    </source>
</reference>
<feature type="non-terminal residue" evidence="1">
    <location>
        <position position="89"/>
    </location>
</feature>
<evidence type="ECO:0000313" key="1">
    <source>
        <dbReference type="EMBL" id="KAA6315314.1"/>
    </source>
</evidence>
<comment type="caution">
    <text evidence="1">The sequence shown here is derived from an EMBL/GenBank/DDBJ whole genome shotgun (WGS) entry which is preliminary data.</text>
</comment>
<protein>
    <submittedName>
        <fullName evidence="1">Uncharacterized protein</fullName>
    </submittedName>
</protein>
<dbReference type="AlphaFoldDB" id="A0A5J4Q349"/>
<sequence>MPFHSNLPVANTFFTFDPKEGWAPRTRVWTWKEGTSAARPTNTWKKAIGFSSDNMLYVHHYNGHLIKIDPETFEAEVVLITPQGDCYGM</sequence>
<name>A0A5J4Q349_9ZZZZ</name>